<proteinExistence type="inferred from homology"/>
<dbReference type="Pfam" id="PF07980">
    <property type="entry name" value="SusD_RagB"/>
    <property type="match status" value="1"/>
</dbReference>
<dbReference type="RefSeq" id="WP_380031094.1">
    <property type="nucleotide sequence ID" value="NZ_JBHSHB010000003.1"/>
</dbReference>
<evidence type="ECO:0000313" key="8">
    <source>
        <dbReference type="EMBL" id="MFC4688872.1"/>
    </source>
</evidence>
<sequence length="482" mass="52810">MKIFKYTLIFLLSVGFYSCEDDLDILPEDDQSPEQVFSSEAGANGALVGVYSLAQQDDVLNGTSALATEWQSDNVDFVGSFPTFNDIRTYDTRSTNTSIQGIYDDSYEVINAANRVIAFVPEIADETFLEEDRANIVAQAKFMRALVYFKLADLFAQPLQVGGGTNLAVPLVVNPVNPSTATDEELFPKRATLNEVHTQIEIDLVDAIPALTNSDNSRATQAAAQQLLARLYLYQERFEEAATLSNDAINSSFQLAENYEFYNDQSPEHLFTLVNTSADGQDSGEGFSGLTNPAPTGRGDAPFTDNLIAAYLEEFQIDEDGNPLLDDEGNPVPDARYTDLVQIGTSAPGNARVFTAKFPDGVNNADNAPVLRITEAYLTRAEANLRNGSSIGADPLTDINLLRARAGLVALTAVTLDDILNERRKELAFEGQRRMDLLRNGLDLRRAGMPNEVESAFGADKTIFPIPNREIELSQLQQNPGY</sequence>
<dbReference type="InterPro" id="IPR011990">
    <property type="entry name" value="TPR-like_helical_dom_sf"/>
</dbReference>
<dbReference type="Gene3D" id="1.25.40.390">
    <property type="match status" value="1"/>
</dbReference>
<dbReference type="PROSITE" id="PS51257">
    <property type="entry name" value="PROKAR_LIPOPROTEIN"/>
    <property type="match status" value="1"/>
</dbReference>
<evidence type="ECO:0000259" key="7">
    <source>
        <dbReference type="Pfam" id="PF14322"/>
    </source>
</evidence>
<keyword evidence="3" id="KW-0732">Signal</keyword>
<dbReference type="InterPro" id="IPR033985">
    <property type="entry name" value="SusD-like_N"/>
</dbReference>
<reference evidence="9" key="1">
    <citation type="journal article" date="2019" name="Int. J. Syst. Evol. Microbiol.">
        <title>The Global Catalogue of Microorganisms (GCM) 10K type strain sequencing project: providing services to taxonomists for standard genome sequencing and annotation.</title>
        <authorList>
            <consortium name="The Broad Institute Genomics Platform"/>
            <consortium name="The Broad Institute Genome Sequencing Center for Infectious Disease"/>
            <person name="Wu L."/>
            <person name="Ma J."/>
        </authorList>
    </citation>
    <scope>NUCLEOTIDE SEQUENCE [LARGE SCALE GENOMIC DNA]</scope>
    <source>
        <strain evidence="9">CGMCC 4.7427</strain>
    </source>
</reference>
<dbReference type="EMBL" id="JBHSHB010000003">
    <property type="protein sequence ID" value="MFC4688872.1"/>
    <property type="molecule type" value="Genomic_DNA"/>
</dbReference>
<organism evidence="8 9">
    <name type="scientific">Dokdonia genika</name>
    <dbReference type="NCBI Taxonomy" id="308113"/>
    <lineage>
        <taxon>Bacteria</taxon>
        <taxon>Pseudomonadati</taxon>
        <taxon>Bacteroidota</taxon>
        <taxon>Flavobacteriia</taxon>
        <taxon>Flavobacteriales</taxon>
        <taxon>Flavobacteriaceae</taxon>
        <taxon>Dokdonia</taxon>
    </lineage>
</organism>
<gene>
    <name evidence="8" type="ORF">ACFO5T_00385</name>
</gene>
<evidence type="ECO:0000259" key="6">
    <source>
        <dbReference type="Pfam" id="PF07980"/>
    </source>
</evidence>
<protein>
    <submittedName>
        <fullName evidence="8">RagB/SusD family nutrient uptake outer membrane protein</fullName>
    </submittedName>
</protein>
<dbReference type="InterPro" id="IPR012944">
    <property type="entry name" value="SusD_RagB_dom"/>
</dbReference>
<evidence type="ECO:0000256" key="3">
    <source>
        <dbReference type="ARBA" id="ARBA00022729"/>
    </source>
</evidence>
<evidence type="ECO:0000256" key="1">
    <source>
        <dbReference type="ARBA" id="ARBA00004442"/>
    </source>
</evidence>
<evidence type="ECO:0000313" key="9">
    <source>
        <dbReference type="Proteomes" id="UP001595878"/>
    </source>
</evidence>
<keyword evidence="5" id="KW-0998">Cell outer membrane</keyword>
<evidence type="ECO:0000256" key="2">
    <source>
        <dbReference type="ARBA" id="ARBA00006275"/>
    </source>
</evidence>
<evidence type="ECO:0000256" key="4">
    <source>
        <dbReference type="ARBA" id="ARBA00023136"/>
    </source>
</evidence>
<name>A0ABV9L4R1_9FLAO</name>
<evidence type="ECO:0000256" key="5">
    <source>
        <dbReference type="ARBA" id="ARBA00023237"/>
    </source>
</evidence>
<comment type="caution">
    <text evidence="8">The sequence shown here is derived from an EMBL/GenBank/DDBJ whole genome shotgun (WGS) entry which is preliminary data.</text>
</comment>
<keyword evidence="9" id="KW-1185">Reference proteome</keyword>
<feature type="domain" description="SusD-like N-terminal" evidence="7">
    <location>
        <begin position="23"/>
        <end position="233"/>
    </location>
</feature>
<feature type="domain" description="RagB/SusD" evidence="6">
    <location>
        <begin position="361"/>
        <end position="482"/>
    </location>
</feature>
<dbReference type="Pfam" id="PF14322">
    <property type="entry name" value="SusD-like_3"/>
    <property type="match status" value="1"/>
</dbReference>
<comment type="subcellular location">
    <subcellularLocation>
        <location evidence="1">Cell outer membrane</location>
    </subcellularLocation>
</comment>
<dbReference type="SUPFAM" id="SSF48452">
    <property type="entry name" value="TPR-like"/>
    <property type="match status" value="1"/>
</dbReference>
<comment type="similarity">
    <text evidence="2">Belongs to the SusD family.</text>
</comment>
<dbReference type="Proteomes" id="UP001595878">
    <property type="component" value="Unassembled WGS sequence"/>
</dbReference>
<keyword evidence="4" id="KW-0472">Membrane</keyword>
<accession>A0ABV9L4R1</accession>